<dbReference type="Gene3D" id="3.40.190.10">
    <property type="entry name" value="Periplasmic binding protein-like II"/>
    <property type="match status" value="1"/>
</dbReference>
<keyword evidence="5" id="KW-1185">Reference proteome</keyword>
<reference evidence="2 4" key="1">
    <citation type="submission" date="2020-05" db="EMBL/GenBank/DDBJ databases">
        <title>Characterization of novel class B3 metallo-beta-lactamase from novel Pseudomonas species.</title>
        <authorList>
            <person name="Yamada K."/>
            <person name="Aoki K."/>
            <person name="Ishii Y."/>
        </authorList>
    </citation>
    <scope>NUCLEOTIDE SEQUENCE [LARGE SCALE GENOMIC DNA]</scope>
    <source>
        <strain evidence="2 4">TUM18999</strain>
        <strain evidence="3 5">TUM20286</strain>
    </source>
</reference>
<sequence>MSPIPFIACALTCLLTFQVQAAEPGKLVFCYEDQDSWPWVMLDDKGLNQVLFDRVQQALKLKIERQPMPWKRCLDGLARGQYDGAFAAAFKTERQVMGHYPYRADGSLDTGKRLHSASYSLYRLRGSQADWDGKAFSGIRGRVASLSGFSIIDFLKAHGLEVEETSRDPLALLRMLHGHRFETAAMQTLRADQLLASHPDIGQDIEKRPVPLEQKDYYLMLSNRLVDERPALAQALWDEIARQRESADYRARLRQVLADTPHGN</sequence>
<gene>
    <name evidence="2" type="ORF">TUM18999_41750</name>
    <name evidence="3" type="ORF">TUM20286_10380</name>
</gene>
<evidence type="ECO:0008006" key="6">
    <source>
        <dbReference type="Google" id="ProtNLM"/>
    </source>
</evidence>
<accession>A0A6J4EAE1</accession>
<dbReference type="AlphaFoldDB" id="A0A6J4EAE1"/>
<evidence type="ECO:0000313" key="5">
    <source>
        <dbReference type="Proteomes" id="UP001054892"/>
    </source>
</evidence>
<dbReference type="RefSeq" id="WP_173177924.1">
    <property type="nucleotide sequence ID" value="NZ_AP023189.1"/>
</dbReference>
<dbReference type="KEGG" id="ptw:TUM18999_41750"/>
<feature type="signal peptide" evidence="1">
    <location>
        <begin position="1"/>
        <end position="21"/>
    </location>
</feature>
<organism evidence="2 4">
    <name type="scientific">Pseudomonas tohonis</name>
    <dbReference type="NCBI Taxonomy" id="2725477"/>
    <lineage>
        <taxon>Bacteria</taxon>
        <taxon>Pseudomonadati</taxon>
        <taxon>Pseudomonadota</taxon>
        <taxon>Gammaproteobacteria</taxon>
        <taxon>Pseudomonadales</taxon>
        <taxon>Pseudomonadaceae</taxon>
        <taxon>Pseudomonas</taxon>
    </lineage>
</organism>
<evidence type="ECO:0000313" key="3">
    <source>
        <dbReference type="EMBL" id="GJN51286.1"/>
    </source>
</evidence>
<keyword evidence="1" id="KW-0732">Signal</keyword>
<feature type="chain" id="PRO_5026866888" description="Polar amino acid transport system substrate-binding protein" evidence="1">
    <location>
        <begin position="22"/>
        <end position="264"/>
    </location>
</feature>
<dbReference type="Proteomes" id="UP001054892">
    <property type="component" value="Unassembled WGS sequence"/>
</dbReference>
<dbReference type="SUPFAM" id="SSF53850">
    <property type="entry name" value="Periplasmic binding protein-like II"/>
    <property type="match status" value="1"/>
</dbReference>
<dbReference type="Proteomes" id="UP000509383">
    <property type="component" value="Chromosome"/>
</dbReference>
<name>A0A6J4EAE1_9PSED</name>
<evidence type="ECO:0000313" key="2">
    <source>
        <dbReference type="EMBL" id="BCG25984.1"/>
    </source>
</evidence>
<dbReference type="EMBL" id="BQKM01000001">
    <property type="protein sequence ID" value="GJN51286.1"/>
    <property type="molecule type" value="Genomic_DNA"/>
</dbReference>
<evidence type="ECO:0000313" key="4">
    <source>
        <dbReference type="Proteomes" id="UP000509383"/>
    </source>
</evidence>
<dbReference type="EMBL" id="AP023189">
    <property type="protein sequence ID" value="BCG25984.1"/>
    <property type="molecule type" value="Genomic_DNA"/>
</dbReference>
<proteinExistence type="predicted"/>
<evidence type="ECO:0000256" key="1">
    <source>
        <dbReference type="SAM" id="SignalP"/>
    </source>
</evidence>
<protein>
    <recommendedName>
        <fullName evidence="6">Polar amino acid transport system substrate-binding protein</fullName>
    </recommendedName>
</protein>